<keyword evidence="3" id="KW-1185">Reference proteome</keyword>
<evidence type="ECO:0000313" key="2">
    <source>
        <dbReference type="EMBL" id="TDT34114.1"/>
    </source>
</evidence>
<organism evidence="2 3">
    <name type="scientific">Naumannella halotolerans</name>
    <dbReference type="NCBI Taxonomy" id="993414"/>
    <lineage>
        <taxon>Bacteria</taxon>
        <taxon>Bacillati</taxon>
        <taxon>Actinomycetota</taxon>
        <taxon>Actinomycetes</taxon>
        <taxon>Propionibacteriales</taxon>
        <taxon>Propionibacteriaceae</taxon>
        <taxon>Naumannella</taxon>
    </lineage>
</organism>
<comment type="caution">
    <text evidence="2">The sequence shown here is derived from an EMBL/GenBank/DDBJ whole genome shotgun (WGS) entry which is preliminary data.</text>
</comment>
<dbReference type="RefSeq" id="WP_133754534.1">
    <property type="nucleotide sequence ID" value="NZ_CP171129.1"/>
</dbReference>
<accession>A0A4R7J9Y4</accession>
<dbReference type="AlphaFoldDB" id="A0A4R7J9Y4"/>
<keyword evidence="1" id="KW-0472">Membrane</keyword>
<proteinExistence type="predicted"/>
<feature type="transmembrane region" description="Helical" evidence="1">
    <location>
        <begin position="34"/>
        <end position="56"/>
    </location>
</feature>
<dbReference type="EMBL" id="SOAW01000001">
    <property type="protein sequence ID" value="TDT34114.1"/>
    <property type="molecule type" value="Genomic_DNA"/>
</dbReference>
<name>A0A4R7J9Y4_9ACTN</name>
<reference evidence="2 3" key="1">
    <citation type="submission" date="2019-03" db="EMBL/GenBank/DDBJ databases">
        <title>Genomic Encyclopedia of Archaeal and Bacterial Type Strains, Phase II (KMG-II): from individual species to whole genera.</title>
        <authorList>
            <person name="Goeker M."/>
        </authorList>
    </citation>
    <scope>NUCLEOTIDE SEQUENCE [LARGE SCALE GENOMIC DNA]</scope>
    <source>
        <strain evidence="2 3">DSM 24323</strain>
    </source>
</reference>
<keyword evidence="1" id="KW-1133">Transmembrane helix</keyword>
<evidence type="ECO:0000313" key="3">
    <source>
        <dbReference type="Proteomes" id="UP000295371"/>
    </source>
</evidence>
<gene>
    <name evidence="2" type="ORF">CLV29_1767</name>
</gene>
<evidence type="ECO:0000256" key="1">
    <source>
        <dbReference type="SAM" id="Phobius"/>
    </source>
</evidence>
<dbReference type="Proteomes" id="UP000295371">
    <property type="component" value="Unassembled WGS sequence"/>
</dbReference>
<keyword evidence="1" id="KW-0812">Transmembrane</keyword>
<protein>
    <submittedName>
        <fullName evidence="2">Uncharacterized protein</fullName>
    </submittedName>
</protein>
<sequence>MRSSRSPGLWIATALLLVASIVLASLSRVVDSYAGALYAGGFLTLFAAAIVGYKAYSRPTK</sequence>